<evidence type="ECO:0000256" key="2">
    <source>
        <dbReference type="SAM" id="MobiDB-lite"/>
    </source>
</evidence>
<evidence type="ECO:0000259" key="3">
    <source>
        <dbReference type="Pfam" id="PF00582"/>
    </source>
</evidence>
<dbReference type="PANTHER" id="PTHR46268:SF6">
    <property type="entry name" value="UNIVERSAL STRESS PROTEIN UP12"/>
    <property type="match status" value="1"/>
</dbReference>
<feature type="domain" description="UspA" evidence="3">
    <location>
        <begin position="150"/>
        <end position="280"/>
    </location>
</feature>
<gene>
    <name evidence="4" type="ORF">EDD33_1703</name>
</gene>
<feature type="domain" description="UspA" evidence="3">
    <location>
        <begin position="8"/>
        <end position="138"/>
    </location>
</feature>
<organism evidence="4 5">
    <name type="scientific">Nocardioides aurantiacus</name>
    <dbReference type="NCBI Taxonomy" id="86796"/>
    <lineage>
        <taxon>Bacteria</taxon>
        <taxon>Bacillati</taxon>
        <taxon>Actinomycetota</taxon>
        <taxon>Actinomycetes</taxon>
        <taxon>Propionibacteriales</taxon>
        <taxon>Nocardioidaceae</taxon>
        <taxon>Nocardioides</taxon>
    </lineage>
</organism>
<feature type="region of interest" description="Disordered" evidence="2">
    <location>
        <begin position="285"/>
        <end position="305"/>
    </location>
</feature>
<comment type="caution">
    <text evidence="4">The sequence shown here is derived from an EMBL/GenBank/DDBJ whole genome shotgun (WGS) entry which is preliminary data.</text>
</comment>
<dbReference type="SUPFAM" id="SSF52402">
    <property type="entry name" value="Adenine nucleotide alpha hydrolases-like"/>
    <property type="match status" value="2"/>
</dbReference>
<accession>A0A3N2CUG1</accession>
<dbReference type="Pfam" id="PF00582">
    <property type="entry name" value="Usp"/>
    <property type="match status" value="2"/>
</dbReference>
<dbReference type="Proteomes" id="UP000281738">
    <property type="component" value="Unassembled WGS sequence"/>
</dbReference>
<dbReference type="PANTHER" id="PTHR46268">
    <property type="entry name" value="STRESS RESPONSE PROTEIN NHAX"/>
    <property type="match status" value="1"/>
</dbReference>
<keyword evidence="5" id="KW-1185">Reference proteome</keyword>
<evidence type="ECO:0000313" key="4">
    <source>
        <dbReference type="EMBL" id="ROR90854.1"/>
    </source>
</evidence>
<dbReference type="AlphaFoldDB" id="A0A3N2CUG1"/>
<dbReference type="OrthoDB" id="5143389at2"/>
<name>A0A3N2CUG1_9ACTN</name>
<protein>
    <submittedName>
        <fullName evidence="4">Nucleotide-binding universal stress UspA family protein</fullName>
    </submittedName>
</protein>
<dbReference type="RefSeq" id="WP_123390048.1">
    <property type="nucleotide sequence ID" value="NZ_RKHO01000001.1"/>
</dbReference>
<dbReference type="Gene3D" id="3.40.50.620">
    <property type="entry name" value="HUPs"/>
    <property type="match status" value="2"/>
</dbReference>
<comment type="similarity">
    <text evidence="1">Belongs to the universal stress protein A family.</text>
</comment>
<sequence>MSTDPTYVVGVDWSVGSNAAVRWAAREAHRDGARLRLVHVVPSYVPISPMAPLVPLDLDDAGETLLTQARATALEVLREDVVTTSLLAGPRIQRLVDTGREAALLVLGHERGPSLDRILTGTTVTAVAARASCPVVAVSADHVAPAPRGQVLVGIKSTEHSHRLLRRGFELASQRGDRLLVLHAWELGRVYDDLVLDRADTSEWESRARDAIGLEVAPLLDQHPHVELEVRVVHGQPARVLCDATHESDLVLLARRPRAFPVGHIGSTARALLRHSACPVEIEPQADESPGVQQLQLEHDGALLR</sequence>
<dbReference type="InterPro" id="IPR006016">
    <property type="entry name" value="UspA"/>
</dbReference>
<dbReference type="InterPro" id="IPR014729">
    <property type="entry name" value="Rossmann-like_a/b/a_fold"/>
</dbReference>
<reference evidence="4 5" key="1">
    <citation type="submission" date="2018-11" db="EMBL/GenBank/DDBJ databases">
        <title>Sequencing the genomes of 1000 actinobacteria strains.</title>
        <authorList>
            <person name="Klenk H.-P."/>
        </authorList>
    </citation>
    <scope>NUCLEOTIDE SEQUENCE [LARGE SCALE GENOMIC DNA]</scope>
    <source>
        <strain evidence="4 5">DSM 12652</strain>
    </source>
</reference>
<evidence type="ECO:0000313" key="5">
    <source>
        <dbReference type="Proteomes" id="UP000281738"/>
    </source>
</evidence>
<proteinExistence type="inferred from homology"/>
<dbReference type="EMBL" id="RKHO01000001">
    <property type="protein sequence ID" value="ROR90854.1"/>
    <property type="molecule type" value="Genomic_DNA"/>
</dbReference>
<evidence type="ECO:0000256" key="1">
    <source>
        <dbReference type="ARBA" id="ARBA00008791"/>
    </source>
</evidence>